<feature type="chain" id="PRO_5026247885" evidence="1">
    <location>
        <begin position="31"/>
        <end position="169"/>
    </location>
</feature>
<proteinExistence type="predicted"/>
<feature type="signal peptide" evidence="1">
    <location>
        <begin position="1"/>
        <end position="30"/>
    </location>
</feature>
<gene>
    <name evidence="2" type="ORF">GEZ84_06830</name>
</gene>
<name>A0A6I1TYU3_STRMT</name>
<evidence type="ECO:0000313" key="3">
    <source>
        <dbReference type="Proteomes" id="UP000438885"/>
    </source>
</evidence>
<evidence type="ECO:0000256" key="1">
    <source>
        <dbReference type="SAM" id="SignalP"/>
    </source>
</evidence>
<dbReference type="EMBL" id="WIJP01000009">
    <property type="protein sequence ID" value="MQQ30083.1"/>
    <property type="molecule type" value="Genomic_DNA"/>
</dbReference>
<keyword evidence="1" id="KW-0732">Signal</keyword>
<organism evidence="2 3">
    <name type="scientific">Streptococcus mitis</name>
    <dbReference type="NCBI Taxonomy" id="28037"/>
    <lineage>
        <taxon>Bacteria</taxon>
        <taxon>Bacillati</taxon>
        <taxon>Bacillota</taxon>
        <taxon>Bacilli</taxon>
        <taxon>Lactobacillales</taxon>
        <taxon>Streptococcaceae</taxon>
        <taxon>Streptococcus</taxon>
        <taxon>Streptococcus mitis group</taxon>
    </lineage>
</organism>
<evidence type="ECO:0000313" key="2">
    <source>
        <dbReference type="EMBL" id="MQQ30083.1"/>
    </source>
</evidence>
<dbReference type="AlphaFoldDB" id="A0A6I1TYU3"/>
<comment type="caution">
    <text evidence="2">The sequence shown here is derived from an EMBL/GenBank/DDBJ whole genome shotgun (WGS) entry which is preliminary data.</text>
</comment>
<sequence length="169" mass="18724">MNNTNKLAKSLILFSVIGALSLLNTHEIYADETNTNSETIGQSRSYGGLTYQKTNVRYRKEWSNYTPVSYTVTTGRAGASISVNQSKTFGTSISGDVKGINIGAQASISSGVGYTLNVPPRRSAYVGFRVLYEIESGTRIARFYDGGEFSRNSYTVKRPIRGEYRLIYR</sequence>
<dbReference type="Proteomes" id="UP000438885">
    <property type="component" value="Unassembled WGS sequence"/>
</dbReference>
<accession>A0A6I1TYU3</accession>
<dbReference type="RefSeq" id="WP_153223964.1">
    <property type="nucleotide sequence ID" value="NZ_WIJP01000009.1"/>
</dbReference>
<protein>
    <submittedName>
        <fullName evidence="2">Uncharacterized protein</fullName>
    </submittedName>
</protein>
<reference evidence="2 3" key="1">
    <citation type="submission" date="2019-10" db="EMBL/GenBank/DDBJ databases">
        <title>Streptococcus mitis of the oral and urogenital tracts.</title>
        <authorList>
            <person name="Price T."/>
            <person name="Mores C.R."/>
            <person name="Putonti C."/>
            <person name="Wolfe A.J."/>
        </authorList>
    </citation>
    <scope>NUCLEOTIDE SEQUENCE [LARGE SCALE GENOMIC DNA]</scope>
    <source>
        <strain evidence="2 3">SM10</strain>
    </source>
</reference>